<evidence type="ECO:0000313" key="1">
    <source>
        <dbReference type="EMBL" id="XCD05320.1"/>
    </source>
</evidence>
<dbReference type="EMBL" id="PP511544">
    <property type="protein sequence ID" value="XCD05320.1"/>
    <property type="molecule type" value="Genomic_DNA"/>
</dbReference>
<sequence>MLSKGKIMQIHEIWHVLNEAVAGRYPVYNLACKMVGLPEDVIYDTAEKIRQDLHTKPRKGTKTDCNETWRKKAKRNIFQSKINNILKEIEK</sequence>
<evidence type="ECO:0000313" key="2">
    <source>
        <dbReference type="EMBL" id="XCD06920.1"/>
    </source>
</evidence>
<organism evidence="1">
    <name type="scientific">Dulem virus 207</name>
    <dbReference type="NCBI Taxonomy" id="3145684"/>
    <lineage>
        <taxon>Viruses</taxon>
        <taxon>Monodnaviria</taxon>
        <taxon>Sangervirae</taxon>
        <taxon>Phixviricota</taxon>
        <taxon>Malgrandaviricetes</taxon>
        <taxon>Petitvirales</taxon>
        <taxon>Microviridae</taxon>
        <taxon>Microvirus</taxon>
    </lineage>
</organism>
<accession>A0AAU8B309</accession>
<reference evidence="1" key="1">
    <citation type="submission" date="2024-03" db="EMBL/GenBank/DDBJ databases">
        <title>Diverse circular DNA viruses in blood, oral, and fecal samples of captive lemurs.</title>
        <authorList>
            <person name="Paietta E.N."/>
            <person name="Kraberger S."/>
            <person name="Lund M.C."/>
            <person name="Custer J.M."/>
            <person name="Vargas K.M."/>
            <person name="Ehmke E.E."/>
            <person name="Yoder A.D."/>
            <person name="Varsani A."/>
        </authorList>
    </citation>
    <scope>NUCLEOTIDE SEQUENCE</scope>
    <source>
        <strain evidence="1">Duke_24FS_66</strain>
        <strain evidence="2">Duke_26_48</strain>
    </source>
</reference>
<protein>
    <submittedName>
        <fullName evidence="1">Uncharacterized protein</fullName>
    </submittedName>
</protein>
<name>A0AAU8B309_9VIRU</name>
<dbReference type="EMBL" id="PP511727">
    <property type="protein sequence ID" value="XCD06920.1"/>
    <property type="molecule type" value="Genomic_DNA"/>
</dbReference>
<proteinExistence type="predicted"/>